<dbReference type="OrthoDB" id="9806910at2"/>
<evidence type="ECO:0000256" key="2">
    <source>
        <dbReference type="ARBA" id="ARBA00022679"/>
    </source>
</evidence>
<comment type="caution">
    <text evidence="4">The sequence shown here is derived from an EMBL/GenBank/DDBJ whole genome shotgun (WGS) entry which is preliminary data.</text>
</comment>
<dbReference type="Gene3D" id="3.90.550.10">
    <property type="entry name" value="Spore Coat Polysaccharide Biosynthesis Protein SpsA, Chain A"/>
    <property type="match status" value="1"/>
</dbReference>
<dbReference type="GO" id="GO:0070569">
    <property type="term" value="F:uridylyltransferase activity"/>
    <property type="evidence" value="ECO:0007669"/>
    <property type="project" value="InterPro"/>
</dbReference>
<dbReference type="PANTHER" id="PTHR11952:SF2">
    <property type="entry name" value="LD24639P"/>
    <property type="match status" value="1"/>
</dbReference>
<protein>
    <submittedName>
        <fullName evidence="4">UDP-N-acetylglucosamine pyrophosphorylase</fullName>
    </submittedName>
</protein>
<dbReference type="InterPro" id="IPR029044">
    <property type="entry name" value="Nucleotide-diphossugar_trans"/>
</dbReference>
<dbReference type="InterPro" id="IPR039741">
    <property type="entry name" value="UDP-sugar_pyrophosphorylase"/>
</dbReference>
<proteinExistence type="inferred from homology"/>
<organism evidence="4 5">
    <name type="scientific">Blastopirellula marina</name>
    <dbReference type="NCBI Taxonomy" id="124"/>
    <lineage>
        <taxon>Bacteria</taxon>
        <taxon>Pseudomonadati</taxon>
        <taxon>Planctomycetota</taxon>
        <taxon>Planctomycetia</taxon>
        <taxon>Pirellulales</taxon>
        <taxon>Pirellulaceae</taxon>
        <taxon>Blastopirellula</taxon>
    </lineage>
</organism>
<comment type="similarity">
    <text evidence="1">Belongs to the UDPGP type 1 family.</text>
</comment>
<dbReference type="Pfam" id="PF01704">
    <property type="entry name" value="UDPGP"/>
    <property type="match status" value="1"/>
</dbReference>
<dbReference type="InterPro" id="IPR002618">
    <property type="entry name" value="UDPGP_fam"/>
</dbReference>
<reference evidence="4 5" key="1">
    <citation type="submission" date="2018-02" db="EMBL/GenBank/DDBJ databases">
        <title>Comparative genomes isolates from brazilian mangrove.</title>
        <authorList>
            <person name="Araujo J.E."/>
            <person name="Taketani R.G."/>
            <person name="Silva M.C.P."/>
            <person name="Loureco M.V."/>
            <person name="Andreote F.D."/>
        </authorList>
    </citation>
    <scope>NUCLEOTIDE SEQUENCE [LARGE SCALE GENOMIC DNA]</scope>
    <source>
        <strain evidence="4 5">NAP PRIS-MGV</strain>
    </source>
</reference>
<dbReference type="EMBL" id="PUIB01000013">
    <property type="protein sequence ID" value="PQO36436.1"/>
    <property type="molecule type" value="Genomic_DNA"/>
</dbReference>
<evidence type="ECO:0000256" key="1">
    <source>
        <dbReference type="ARBA" id="ARBA00010401"/>
    </source>
</evidence>
<gene>
    <name evidence="4" type="ORF">C5Y98_12090</name>
</gene>
<keyword evidence="2" id="KW-0808">Transferase</keyword>
<keyword evidence="3" id="KW-0548">Nucleotidyltransferase</keyword>
<dbReference type="PANTHER" id="PTHR11952">
    <property type="entry name" value="UDP- GLUCOSE PYROPHOSPHORYLASE"/>
    <property type="match status" value="1"/>
</dbReference>
<dbReference type="AlphaFoldDB" id="A0A2S8FW75"/>
<evidence type="ECO:0000313" key="5">
    <source>
        <dbReference type="Proteomes" id="UP000239388"/>
    </source>
</evidence>
<sequence>MAIDPQLSAKLTEAGEDQLLAYLNGADPQVAAHLATQLAAVDLNEIAATLQKKTAASDAPLQMTSPPAIRLEDAAPRISEEEAIAAGEKLLSAGKVGALLVAGGQGTRLGFDHPKGMFPIGPVTDRTLFQIFVEKLIARGTKYGAAIPLYLMTSPATHGETVEFFAANGNFGLPDSQLHIFCQGTMPAVDAATGQLLLAAPDQLALSPDGHGGTLAALVKSGCLADMQQRGLEEIYYFQVDNPLADVCEPLFLGYHKLSGSEMSTQVVAKQRPEEKVGVLVEIDGRLRLVEYSELSEELAAERDASGSLKYWAGNIAIHGVNVEFLTRMAADAESLPWHLASKKVPYCTFAGEQVEPQSPNGIKFERFIFDLLPHAKNAIVVEISPATTFAPVKNADGAPSDTPSAARAALTAIYTKWLSAAGVSVAADVPIEISPLYALDAEELKSKAEGLSPIDEPTVLGDLSE</sequence>
<evidence type="ECO:0000313" key="4">
    <source>
        <dbReference type="EMBL" id="PQO36436.1"/>
    </source>
</evidence>
<dbReference type="Proteomes" id="UP000239388">
    <property type="component" value="Unassembled WGS sequence"/>
</dbReference>
<dbReference type="RefSeq" id="WP_105354520.1">
    <property type="nucleotide sequence ID" value="NZ_PUIB01000013.1"/>
</dbReference>
<evidence type="ECO:0000256" key="3">
    <source>
        <dbReference type="ARBA" id="ARBA00022695"/>
    </source>
</evidence>
<accession>A0A2S8FW75</accession>
<dbReference type="CDD" id="cd04193">
    <property type="entry name" value="UDPGlcNAc_PPase"/>
    <property type="match status" value="1"/>
</dbReference>
<name>A0A2S8FW75_9BACT</name>
<dbReference type="SUPFAM" id="SSF53448">
    <property type="entry name" value="Nucleotide-diphospho-sugar transferases"/>
    <property type="match status" value="1"/>
</dbReference>